<evidence type="ECO:0000313" key="1">
    <source>
        <dbReference type="EMBL" id="QOU03443.1"/>
    </source>
</evidence>
<evidence type="ECO:0000313" key="2">
    <source>
        <dbReference type="Proteomes" id="UP000593833"/>
    </source>
</evidence>
<dbReference type="RefSeq" id="WP_024076595.1">
    <property type="nucleotide sequence ID" value="NZ_CP015637.1"/>
</dbReference>
<protein>
    <submittedName>
        <fullName evidence="1">Uncharacterized protein</fullName>
    </submittedName>
</protein>
<sequence>MIKIGDVFAIATTSGKAYFQFVKKIPPMGSLIRVLPGTYHDEPDLDVLVEEKTNFWIFFPASAALKQGIIQKANSCTVPTHSKETPTFRAGVVDPSTGRVDAWWFWNGEKEWKVGEITEEQRKFPIRGTWNDTLLVQRIEEGWLPEKDRR</sequence>
<accession>A0A7M2J352</accession>
<organism evidence="1 2">
    <name type="scientific">Pseudomonas fluorescens</name>
    <dbReference type="NCBI Taxonomy" id="294"/>
    <lineage>
        <taxon>Bacteria</taxon>
        <taxon>Pseudomonadati</taxon>
        <taxon>Pseudomonadota</taxon>
        <taxon>Gammaproteobacteria</taxon>
        <taxon>Pseudomonadales</taxon>
        <taxon>Pseudomonadaceae</taxon>
        <taxon>Pseudomonas</taxon>
    </lineage>
</organism>
<dbReference type="AlphaFoldDB" id="A0A7M2J352"/>
<gene>
    <name evidence="1" type="ORF">IM720_22455</name>
</gene>
<name>A0A7M2J352_PSEFL</name>
<dbReference type="OrthoDB" id="9090824at2"/>
<dbReference type="EMBL" id="CP063233">
    <property type="protein sequence ID" value="QOU03443.1"/>
    <property type="molecule type" value="Genomic_DNA"/>
</dbReference>
<proteinExistence type="predicted"/>
<reference evidence="1 2" key="1">
    <citation type="submission" date="2020-10" db="EMBL/GenBank/DDBJ databases">
        <title>Complete genome sequence of a novel Pseudomonas fluorescens strain isolated from the flower of kumarahou (Pomaderris kumeraho).</title>
        <authorList>
            <person name="Summers M.C."/>
            <person name="Nowak V."/>
            <person name="Fairhurst M.J."/>
            <person name="Owen J.G."/>
            <person name="Gerth M.L."/>
            <person name="Patrick W.M."/>
        </authorList>
    </citation>
    <scope>NUCLEOTIDE SEQUENCE [LARGE SCALE GENOMIC DNA]</scope>
    <source>
        <strain evidence="1 2">KF1</strain>
    </source>
</reference>
<dbReference type="Proteomes" id="UP000593833">
    <property type="component" value="Chromosome"/>
</dbReference>